<name>A0A1E3AAM8_9FIRM</name>
<dbReference type="SUPFAM" id="SSF53756">
    <property type="entry name" value="UDP-Glycosyltransferase/glycogen phosphorylase"/>
    <property type="match status" value="1"/>
</dbReference>
<dbReference type="EC" id="2.4.-.-" evidence="3"/>
<organism evidence="3 4">
    <name type="scientific">Eisenbergiella tayi</name>
    <dbReference type="NCBI Taxonomy" id="1432052"/>
    <lineage>
        <taxon>Bacteria</taxon>
        <taxon>Bacillati</taxon>
        <taxon>Bacillota</taxon>
        <taxon>Clostridia</taxon>
        <taxon>Lachnospirales</taxon>
        <taxon>Lachnospiraceae</taxon>
        <taxon>Eisenbergiella</taxon>
    </lineage>
</organism>
<comment type="caution">
    <text evidence="3">The sequence shown here is derived from an EMBL/GenBank/DDBJ whole genome shotgun (WGS) entry which is preliminary data.</text>
</comment>
<dbReference type="EMBL" id="MCGH01000002">
    <property type="protein sequence ID" value="ODM05557.1"/>
    <property type="molecule type" value="Genomic_DNA"/>
</dbReference>
<protein>
    <submittedName>
        <fullName evidence="3">Putative glycosyltransferase EpsF</fullName>
        <ecNumber evidence="3">2.4.-.-</ecNumber>
    </submittedName>
</protein>
<dbReference type="Gene3D" id="3.40.50.2000">
    <property type="entry name" value="Glycogen Phosphorylase B"/>
    <property type="match status" value="2"/>
</dbReference>
<dbReference type="Pfam" id="PF13579">
    <property type="entry name" value="Glyco_trans_4_4"/>
    <property type="match status" value="1"/>
</dbReference>
<dbReference type="RefSeq" id="WP_069151773.1">
    <property type="nucleotide sequence ID" value="NZ_MCGH01000002.1"/>
</dbReference>
<dbReference type="InterPro" id="IPR001296">
    <property type="entry name" value="Glyco_trans_1"/>
</dbReference>
<feature type="domain" description="Glycosyl transferase family 1" evidence="1">
    <location>
        <begin position="187"/>
        <end position="315"/>
    </location>
</feature>
<dbReference type="InterPro" id="IPR050194">
    <property type="entry name" value="Glycosyltransferase_grp1"/>
</dbReference>
<dbReference type="Proteomes" id="UP000094067">
    <property type="component" value="Unassembled WGS sequence"/>
</dbReference>
<evidence type="ECO:0000313" key="3">
    <source>
        <dbReference type="EMBL" id="ODM05557.1"/>
    </source>
</evidence>
<evidence type="ECO:0000259" key="2">
    <source>
        <dbReference type="Pfam" id="PF13579"/>
    </source>
</evidence>
<dbReference type="CDD" id="cd03812">
    <property type="entry name" value="GT4_CapH-like"/>
    <property type="match status" value="1"/>
</dbReference>
<evidence type="ECO:0000313" key="4">
    <source>
        <dbReference type="Proteomes" id="UP000094067"/>
    </source>
</evidence>
<dbReference type="PATRIC" id="fig|1432052.4.peg.1624"/>
<dbReference type="AlphaFoldDB" id="A0A1E3AAM8"/>
<dbReference type="PANTHER" id="PTHR45947:SF3">
    <property type="entry name" value="SULFOQUINOVOSYL TRANSFERASE SQD2"/>
    <property type="match status" value="1"/>
</dbReference>
<gene>
    <name evidence="3" type="primary">epsF_1</name>
    <name evidence="3" type="ORF">BEI61_01446</name>
</gene>
<dbReference type="PANTHER" id="PTHR45947">
    <property type="entry name" value="SULFOQUINOVOSYL TRANSFERASE SQD2"/>
    <property type="match status" value="1"/>
</dbReference>
<dbReference type="Pfam" id="PF00534">
    <property type="entry name" value="Glycos_transf_1"/>
    <property type="match status" value="1"/>
</dbReference>
<reference evidence="3 4" key="1">
    <citation type="submission" date="2016-07" db="EMBL/GenBank/DDBJ databases">
        <title>Characterization of isolates of Eisenbergiella tayi derived from blood cultures, using whole genome sequencing.</title>
        <authorList>
            <person name="Burdz T."/>
            <person name="Wiebe D."/>
            <person name="Huynh C."/>
            <person name="Bernard K."/>
        </authorList>
    </citation>
    <scope>NUCLEOTIDE SEQUENCE [LARGE SCALE GENOMIC DNA]</scope>
    <source>
        <strain evidence="3 4">NML 110608</strain>
    </source>
</reference>
<proteinExistence type="predicted"/>
<sequence>MKEPIRVLQVLGGTNLGGAESRVMDSYRHMDRDKIQFDFCVHTEERGFFDEEIERLGGHVYRVPRFRVVNWVSYRKAWKDFFREHPGYWAVHGHMTSTASIYLPVAKKAGVPLTIAHARSAGVDPGMKGRITRFLRRNLGKKADLCLTCSKLAGEAVFGEKMARAGLVHTVPNAIDAAAFAYREEIRDKMRLQLQIPQDAFVIGHVGRFGHMKNHTFLLDVFEQVNKKLPSSMLLLVGEGGLQDMIKEKAAALGMADKVIFTGNQADVSEYYQAMDFFVFPSVFEGLPGTVIEAQASGLRCLVSDSVTPEVLITELAQAEPLSLGAGAWAANVLERKEYVRNQMTQAIKAAGFDVSDQVKMLEKIYLQENCQ</sequence>
<dbReference type="InterPro" id="IPR028098">
    <property type="entry name" value="Glyco_trans_4-like_N"/>
</dbReference>
<dbReference type="GO" id="GO:0016758">
    <property type="term" value="F:hexosyltransferase activity"/>
    <property type="evidence" value="ECO:0007669"/>
    <property type="project" value="TreeGrafter"/>
</dbReference>
<feature type="domain" description="Glycosyltransferase subfamily 4-like N-terminal" evidence="2">
    <location>
        <begin position="17"/>
        <end position="173"/>
    </location>
</feature>
<keyword evidence="3" id="KW-0808">Transferase</keyword>
<accession>A0A1E3AAM8</accession>
<keyword evidence="3" id="KW-0328">Glycosyltransferase</keyword>
<evidence type="ECO:0000259" key="1">
    <source>
        <dbReference type="Pfam" id="PF00534"/>
    </source>
</evidence>